<keyword evidence="2" id="KW-1185">Reference proteome</keyword>
<proteinExistence type="predicted"/>
<dbReference type="Proteomes" id="UP000692954">
    <property type="component" value="Unassembled WGS sequence"/>
</dbReference>
<dbReference type="EMBL" id="CAJJDN010000120">
    <property type="protein sequence ID" value="CAD8119180.1"/>
    <property type="molecule type" value="Genomic_DNA"/>
</dbReference>
<comment type="caution">
    <text evidence="1">The sequence shown here is derived from an EMBL/GenBank/DDBJ whole genome shotgun (WGS) entry which is preliminary data.</text>
</comment>
<evidence type="ECO:0000313" key="2">
    <source>
        <dbReference type="Proteomes" id="UP000692954"/>
    </source>
</evidence>
<reference evidence="1" key="1">
    <citation type="submission" date="2021-01" db="EMBL/GenBank/DDBJ databases">
        <authorList>
            <consortium name="Genoscope - CEA"/>
            <person name="William W."/>
        </authorList>
    </citation>
    <scope>NUCLEOTIDE SEQUENCE</scope>
</reference>
<dbReference type="AlphaFoldDB" id="A0A8S1QXH7"/>
<accession>A0A8S1QXH7</accession>
<sequence>MGNSPLKTINTQPQTTLINSFVDYIYIENIENSDNQDTLSIATTDFYTTQRKNSQSSITEIKYTKVRQNQIIFIQKTFSLTDINQEIIGINLN</sequence>
<gene>
    <name evidence="1" type="ORF">PSON_ATCC_30995.1.T1200049</name>
</gene>
<organism evidence="1 2">
    <name type="scientific">Paramecium sonneborni</name>
    <dbReference type="NCBI Taxonomy" id="65129"/>
    <lineage>
        <taxon>Eukaryota</taxon>
        <taxon>Sar</taxon>
        <taxon>Alveolata</taxon>
        <taxon>Ciliophora</taxon>
        <taxon>Intramacronucleata</taxon>
        <taxon>Oligohymenophorea</taxon>
        <taxon>Peniculida</taxon>
        <taxon>Parameciidae</taxon>
        <taxon>Paramecium</taxon>
    </lineage>
</organism>
<name>A0A8S1QXH7_9CILI</name>
<evidence type="ECO:0000313" key="1">
    <source>
        <dbReference type="EMBL" id="CAD8119180.1"/>
    </source>
</evidence>
<protein>
    <submittedName>
        <fullName evidence="1">Uncharacterized protein</fullName>
    </submittedName>
</protein>